<organism evidence="1 2">
    <name type="scientific">Gymnopus androsaceus JB14</name>
    <dbReference type="NCBI Taxonomy" id="1447944"/>
    <lineage>
        <taxon>Eukaryota</taxon>
        <taxon>Fungi</taxon>
        <taxon>Dikarya</taxon>
        <taxon>Basidiomycota</taxon>
        <taxon>Agaricomycotina</taxon>
        <taxon>Agaricomycetes</taxon>
        <taxon>Agaricomycetidae</taxon>
        <taxon>Agaricales</taxon>
        <taxon>Marasmiineae</taxon>
        <taxon>Omphalotaceae</taxon>
        <taxon>Gymnopus</taxon>
    </lineage>
</organism>
<reference evidence="1" key="1">
    <citation type="journal article" date="2019" name="Environ. Microbiol.">
        <title>Fungal ecological strategies reflected in gene transcription - a case study of two litter decomposers.</title>
        <authorList>
            <person name="Barbi F."/>
            <person name="Kohler A."/>
            <person name="Barry K."/>
            <person name="Baskaran P."/>
            <person name="Daum C."/>
            <person name="Fauchery L."/>
            <person name="Ihrmark K."/>
            <person name="Kuo A."/>
            <person name="LaButti K."/>
            <person name="Lipzen A."/>
            <person name="Morin E."/>
            <person name="Grigoriev I.V."/>
            <person name="Henrissat B."/>
            <person name="Lindahl B."/>
            <person name="Martin F."/>
        </authorList>
    </citation>
    <scope>NUCLEOTIDE SEQUENCE</scope>
    <source>
        <strain evidence="1">JB14</strain>
    </source>
</reference>
<gene>
    <name evidence="1" type="ORF">BT96DRAFT_835990</name>
</gene>
<protein>
    <submittedName>
        <fullName evidence="1">Uncharacterized protein</fullName>
    </submittedName>
</protein>
<dbReference type="Gene3D" id="3.60.130.30">
    <property type="match status" value="1"/>
</dbReference>
<dbReference type="AlphaFoldDB" id="A0A6A4GTJ4"/>
<dbReference type="Proteomes" id="UP000799118">
    <property type="component" value="Unassembled WGS sequence"/>
</dbReference>
<evidence type="ECO:0000313" key="2">
    <source>
        <dbReference type="Proteomes" id="UP000799118"/>
    </source>
</evidence>
<keyword evidence="2" id="KW-1185">Reference proteome</keyword>
<name>A0A6A4GTJ4_9AGAR</name>
<dbReference type="EMBL" id="ML769734">
    <property type="protein sequence ID" value="KAE9388630.1"/>
    <property type="molecule type" value="Genomic_DNA"/>
</dbReference>
<dbReference type="OrthoDB" id="3202607at2759"/>
<evidence type="ECO:0000313" key="1">
    <source>
        <dbReference type="EMBL" id="KAE9388630.1"/>
    </source>
</evidence>
<sequence length="141" mass="16057">MGPRSFSPPHMDADNLAHGWCTDTALGPFGPDKGGQLVLWDLRVVIRFPPGSTVLFPSALITHSTLSIQEHEERYAIIQYSSGGLFRWYDNGWCSNKHFHANASAEKLREREAACICRWQVNLQKFTHWSDLVQGDWKGMR</sequence>
<accession>A0A6A4GTJ4</accession>
<proteinExistence type="predicted"/>